<evidence type="ECO:0000313" key="3">
    <source>
        <dbReference type="Proteomes" id="UP000291591"/>
    </source>
</evidence>
<dbReference type="OrthoDB" id="5764514at2"/>
<reference evidence="2 3" key="1">
    <citation type="submission" date="2019-02" db="EMBL/GenBank/DDBJ databases">
        <title>Sequencing the genomes of 1000 actinobacteria strains.</title>
        <authorList>
            <person name="Klenk H.-P."/>
        </authorList>
    </citation>
    <scope>NUCLEOTIDE SEQUENCE [LARGE SCALE GENOMIC DNA]</scope>
    <source>
        <strain evidence="2 3">DSM 45779</strain>
    </source>
</reference>
<keyword evidence="3" id="KW-1185">Reference proteome</keyword>
<dbReference type="SUPFAM" id="SSF55154">
    <property type="entry name" value="CYTH-like phosphatases"/>
    <property type="match status" value="1"/>
</dbReference>
<protein>
    <recommendedName>
        <fullName evidence="4">CYTH domain-containing protein</fullName>
    </recommendedName>
</protein>
<dbReference type="Gene3D" id="2.40.320.10">
    <property type="entry name" value="Hypothetical Protein Pfu-838710-001"/>
    <property type="match status" value="1"/>
</dbReference>
<gene>
    <name evidence="2" type="ORF">EV383_4537</name>
</gene>
<organism evidence="2 3">
    <name type="scientific">Pseudonocardia sediminis</name>
    <dbReference type="NCBI Taxonomy" id="1397368"/>
    <lineage>
        <taxon>Bacteria</taxon>
        <taxon>Bacillati</taxon>
        <taxon>Actinomycetota</taxon>
        <taxon>Actinomycetes</taxon>
        <taxon>Pseudonocardiales</taxon>
        <taxon>Pseudonocardiaceae</taxon>
        <taxon>Pseudonocardia</taxon>
    </lineage>
</organism>
<feature type="region of interest" description="Disordered" evidence="1">
    <location>
        <begin position="241"/>
        <end position="263"/>
    </location>
</feature>
<dbReference type="EMBL" id="SHKL01000001">
    <property type="protein sequence ID" value="RZT87611.1"/>
    <property type="molecule type" value="Genomic_DNA"/>
</dbReference>
<sequence>MGSDKSKKGSVASGGSGVCHPWTDLADAQKRASTVRHVELKFLVPESSHDAVLKAPELSRRDVRTRQVWFFDTPDLELRDSGLILRARRNKRGDDDAVVKLRRESPIPLPGRIRRSPNLRVELDALPGMSWWSAALGRSLAPAAIRAALRGRRPLSSLFSAEQRAFARGHAEHRIDLDGLSRLGPIEVVRRRTAPRDGGPGLVVEDWTYPDGARLVEVSARCRVDRVAATAAAAGRFLTEQGVDPGAGQRTKTGASLEHLSGL</sequence>
<dbReference type="Proteomes" id="UP000291591">
    <property type="component" value="Unassembled WGS sequence"/>
</dbReference>
<dbReference type="InterPro" id="IPR033469">
    <property type="entry name" value="CYTH-like_dom_sf"/>
</dbReference>
<evidence type="ECO:0008006" key="4">
    <source>
        <dbReference type="Google" id="ProtNLM"/>
    </source>
</evidence>
<evidence type="ECO:0000256" key="1">
    <source>
        <dbReference type="SAM" id="MobiDB-lite"/>
    </source>
</evidence>
<dbReference type="RefSeq" id="WP_130291736.1">
    <property type="nucleotide sequence ID" value="NZ_SHKL01000001.1"/>
</dbReference>
<dbReference type="AlphaFoldDB" id="A0A4Q7V2J4"/>
<proteinExistence type="predicted"/>
<feature type="region of interest" description="Disordered" evidence="1">
    <location>
        <begin position="1"/>
        <end position="20"/>
    </location>
</feature>
<evidence type="ECO:0000313" key="2">
    <source>
        <dbReference type="EMBL" id="RZT87611.1"/>
    </source>
</evidence>
<name>A0A4Q7V2J4_PSEST</name>
<comment type="caution">
    <text evidence="2">The sequence shown here is derived from an EMBL/GenBank/DDBJ whole genome shotgun (WGS) entry which is preliminary data.</text>
</comment>
<accession>A0A4Q7V2J4</accession>